<dbReference type="PIRSF" id="PIRSF007248">
    <property type="entry name" value="UCP007248"/>
    <property type="match status" value="1"/>
</dbReference>
<proteinExistence type="predicted"/>
<feature type="domain" description="Flagellar protein FlgJ N-terminal" evidence="1">
    <location>
        <begin position="60"/>
        <end position="96"/>
    </location>
</feature>
<dbReference type="AlphaFoldDB" id="A7GYS9"/>
<name>A7GYS9_CAMC5</name>
<evidence type="ECO:0000313" key="2">
    <source>
        <dbReference type="EMBL" id="EAT99930.1"/>
    </source>
</evidence>
<organism evidence="2 3">
    <name type="scientific">Campylobacter curvus (strain 525.92)</name>
    <dbReference type="NCBI Taxonomy" id="360105"/>
    <lineage>
        <taxon>Bacteria</taxon>
        <taxon>Pseudomonadati</taxon>
        <taxon>Campylobacterota</taxon>
        <taxon>Epsilonproteobacteria</taxon>
        <taxon>Campylobacterales</taxon>
        <taxon>Campylobacteraceae</taxon>
        <taxon>Campylobacter</taxon>
    </lineage>
</organism>
<dbReference type="STRING" id="360105.CCV52592_0783"/>
<dbReference type="InterPro" id="IPR016511">
    <property type="entry name" value="UCP007248"/>
</dbReference>
<reference evidence="2" key="1">
    <citation type="submission" date="2016-07" db="EMBL/GenBank/DDBJ databases">
        <title>Comparative genomics of the Campylobacter concisus group.</title>
        <authorList>
            <person name="Miller W.G."/>
            <person name="Yee E."/>
            <person name="Chapman M.H."/>
            <person name="Huynh S."/>
            <person name="Bono J.L."/>
            <person name="On S.L.W."/>
            <person name="StLeger J."/>
            <person name="Foster G."/>
            <person name="Parker C.T."/>
        </authorList>
    </citation>
    <scope>NUCLEOTIDE SEQUENCE</scope>
    <source>
        <strain evidence="2">525.92</strain>
    </source>
</reference>
<dbReference type="Pfam" id="PF10135">
    <property type="entry name" value="Rod-binding"/>
    <property type="match status" value="1"/>
</dbReference>
<evidence type="ECO:0000259" key="1">
    <source>
        <dbReference type="Pfam" id="PF10135"/>
    </source>
</evidence>
<dbReference type="OrthoDB" id="5324665at2"/>
<dbReference type="EMBL" id="CP000767">
    <property type="protein sequence ID" value="EAT99930.1"/>
    <property type="molecule type" value="Genomic_DNA"/>
</dbReference>
<dbReference type="HOGENOM" id="CLU_170908_0_0_7"/>
<dbReference type="KEGG" id="ccv:CCV52592_0783"/>
<protein>
    <recommendedName>
        <fullName evidence="1">Flagellar protein FlgJ N-terminal domain-containing protein</fullName>
    </recommendedName>
</protein>
<evidence type="ECO:0000313" key="3">
    <source>
        <dbReference type="Proteomes" id="UP000006380"/>
    </source>
</evidence>
<keyword evidence="3" id="KW-1185">Reference proteome</keyword>
<dbReference type="InterPro" id="IPR019301">
    <property type="entry name" value="Flagellar_prot_FlgJ_N"/>
</dbReference>
<dbReference type="Proteomes" id="UP000006380">
    <property type="component" value="Chromosome"/>
</dbReference>
<dbReference type="RefSeq" id="WP_011992361.1">
    <property type="nucleotide sequence ID" value="NC_009715.2"/>
</dbReference>
<sequence length="103" mass="11783">MQIDNQMVLNSYNALDTDIITKKQNFNKTQQDKLLKEQTDAFEAFMIKAVLDIALKDDDKNSLFPKAAGEDIYRSMYNDTMSRALSGGLGFSQLLYDFLKRDS</sequence>
<gene>
    <name evidence="2" type="ORF">CCV52592_0783</name>
</gene>
<accession>A7GYS9</accession>